<feature type="compositionally biased region" description="Polar residues" evidence="1">
    <location>
        <begin position="299"/>
        <end position="314"/>
    </location>
</feature>
<feature type="compositionally biased region" description="Basic and acidic residues" evidence="1">
    <location>
        <begin position="232"/>
        <end position="247"/>
    </location>
</feature>
<gene>
    <name evidence="3" type="ORF">FA15DRAFT_665824</name>
</gene>
<dbReference type="GO" id="GO:0003676">
    <property type="term" value="F:nucleic acid binding"/>
    <property type="evidence" value="ECO:0007669"/>
    <property type="project" value="InterPro"/>
</dbReference>
<name>A0A5C3L5Q8_COPMA</name>
<dbReference type="PROSITE" id="PS50174">
    <property type="entry name" value="G_PATCH"/>
    <property type="match status" value="1"/>
</dbReference>
<feature type="region of interest" description="Disordered" evidence="1">
    <location>
        <begin position="199"/>
        <end position="253"/>
    </location>
</feature>
<sequence>MATVTHTLYSHYDPKHRQRLEQETGQLTDDSGLDPSEQLWQKEAVQAHPRQIAPAPRFVPAKAPFDSWDSNSFASSSKVQLDSVSAGDASDSLYKHIHGSNATTPTAPPRPATTIPSSAIPPSIKPIDKANKNNWFIMKAIKSDSAPATPAPTPTLADILTREPPPLPSEKQFKPPIWLALGPSNKGFSLLQRSGWNEGEALGPDVSRRKPMEPESLSKYFGANDTVDTTDSELRKYPHNKDRESRQPRQFPSVQTVEVKVEDFGDEISEVKTVDVVDLTLTSDSESDSDYMDDDTDSPNPASSALTEATSSNPELPLGVSAHGGRALLTPIATVLKADRMGIGLKPKTKPGPAGAYRIPQKRVTHNSSALATHIRAGEELRKQKKDAGRGRRAFERQRRKEASDRKAMLAYLKS</sequence>
<dbReference type="EMBL" id="ML210159">
    <property type="protein sequence ID" value="TFK28048.1"/>
    <property type="molecule type" value="Genomic_DNA"/>
</dbReference>
<dbReference type="InterPro" id="IPR039146">
    <property type="entry name" value="GPANK1"/>
</dbReference>
<evidence type="ECO:0000313" key="4">
    <source>
        <dbReference type="Proteomes" id="UP000307440"/>
    </source>
</evidence>
<feature type="compositionally biased region" description="Basic and acidic residues" evidence="1">
    <location>
        <begin position="376"/>
        <end position="408"/>
    </location>
</feature>
<dbReference type="PANTHER" id="PTHR20923:SF1">
    <property type="entry name" value="G PATCH DOMAIN AND ANKYRIN REPEAT-CONTAINING PROTEIN 1"/>
    <property type="match status" value="1"/>
</dbReference>
<feature type="region of interest" description="Disordered" evidence="1">
    <location>
        <begin position="1"/>
        <end position="36"/>
    </location>
</feature>
<dbReference type="STRING" id="230819.A0A5C3L5Q8"/>
<accession>A0A5C3L5Q8</accession>
<dbReference type="OrthoDB" id="2538319at2759"/>
<feature type="domain" description="G-patch" evidence="2">
    <location>
        <begin position="183"/>
        <end position="203"/>
    </location>
</feature>
<feature type="compositionally biased region" description="Acidic residues" evidence="1">
    <location>
        <begin position="285"/>
        <end position="297"/>
    </location>
</feature>
<dbReference type="Proteomes" id="UP000307440">
    <property type="component" value="Unassembled WGS sequence"/>
</dbReference>
<evidence type="ECO:0000256" key="1">
    <source>
        <dbReference type="SAM" id="MobiDB-lite"/>
    </source>
</evidence>
<keyword evidence="4" id="KW-1185">Reference proteome</keyword>
<feature type="region of interest" description="Disordered" evidence="1">
    <location>
        <begin position="366"/>
        <end position="415"/>
    </location>
</feature>
<feature type="compositionally biased region" description="Low complexity" evidence="1">
    <location>
        <begin position="112"/>
        <end position="122"/>
    </location>
</feature>
<proteinExistence type="predicted"/>
<protein>
    <recommendedName>
        <fullName evidence="2">G-patch domain-containing protein</fullName>
    </recommendedName>
</protein>
<organism evidence="3 4">
    <name type="scientific">Coprinopsis marcescibilis</name>
    <name type="common">Agaric fungus</name>
    <name type="synonym">Psathyrella marcescibilis</name>
    <dbReference type="NCBI Taxonomy" id="230819"/>
    <lineage>
        <taxon>Eukaryota</taxon>
        <taxon>Fungi</taxon>
        <taxon>Dikarya</taxon>
        <taxon>Basidiomycota</taxon>
        <taxon>Agaricomycotina</taxon>
        <taxon>Agaricomycetes</taxon>
        <taxon>Agaricomycetidae</taxon>
        <taxon>Agaricales</taxon>
        <taxon>Agaricineae</taxon>
        <taxon>Psathyrellaceae</taxon>
        <taxon>Coprinopsis</taxon>
    </lineage>
</organism>
<feature type="region of interest" description="Disordered" evidence="1">
    <location>
        <begin position="95"/>
        <end position="124"/>
    </location>
</feature>
<dbReference type="AlphaFoldDB" id="A0A5C3L5Q8"/>
<feature type="region of interest" description="Disordered" evidence="1">
    <location>
        <begin position="283"/>
        <end position="322"/>
    </location>
</feature>
<evidence type="ECO:0000259" key="2">
    <source>
        <dbReference type="PROSITE" id="PS50174"/>
    </source>
</evidence>
<evidence type="ECO:0000313" key="3">
    <source>
        <dbReference type="EMBL" id="TFK28048.1"/>
    </source>
</evidence>
<dbReference type="InterPro" id="IPR000467">
    <property type="entry name" value="G_patch_dom"/>
</dbReference>
<feature type="compositionally biased region" description="Basic and acidic residues" evidence="1">
    <location>
        <begin position="12"/>
        <end position="22"/>
    </location>
</feature>
<dbReference type="PANTHER" id="PTHR20923">
    <property type="entry name" value="BAT4 PROTEIN-RELATED"/>
    <property type="match status" value="1"/>
</dbReference>
<reference evidence="3 4" key="1">
    <citation type="journal article" date="2019" name="Nat. Ecol. Evol.">
        <title>Megaphylogeny resolves global patterns of mushroom evolution.</title>
        <authorList>
            <person name="Varga T."/>
            <person name="Krizsan K."/>
            <person name="Foldi C."/>
            <person name="Dima B."/>
            <person name="Sanchez-Garcia M."/>
            <person name="Sanchez-Ramirez S."/>
            <person name="Szollosi G.J."/>
            <person name="Szarkandi J.G."/>
            <person name="Papp V."/>
            <person name="Albert L."/>
            <person name="Andreopoulos W."/>
            <person name="Angelini C."/>
            <person name="Antonin V."/>
            <person name="Barry K.W."/>
            <person name="Bougher N.L."/>
            <person name="Buchanan P."/>
            <person name="Buyck B."/>
            <person name="Bense V."/>
            <person name="Catcheside P."/>
            <person name="Chovatia M."/>
            <person name="Cooper J."/>
            <person name="Damon W."/>
            <person name="Desjardin D."/>
            <person name="Finy P."/>
            <person name="Geml J."/>
            <person name="Haridas S."/>
            <person name="Hughes K."/>
            <person name="Justo A."/>
            <person name="Karasinski D."/>
            <person name="Kautmanova I."/>
            <person name="Kiss B."/>
            <person name="Kocsube S."/>
            <person name="Kotiranta H."/>
            <person name="LaButti K.M."/>
            <person name="Lechner B.E."/>
            <person name="Liimatainen K."/>
            <person name="Lipzen A."/>
            <person name="Lukacs Z."/>
            <person name="Mihaltcheva S."/>
            <person name="Morgado L.N."/>
            <person name="Niskanen T."/>
            <person name="Noordeloos M.E."/>
            <person name="Ohm R.A."/>
            <person name="Ortiz-Santana B."/>
            <person name="Ovrebo C."/>
            <person name="Racz N."/>
            <person name="Riley R."/>
            <person name="Savchenko A."/>
            <person name="Shiryaev A."/>
            <person name="Soop K."/>
            <person name="Spirin V."/>
            <person name="Szebenyi C."/>
            <person name="Tomsovsky M."/>
            <person name="Tulloss R.E."/>
            <person name="Uehling J."/>
            <person name="Grigoriev I.V."/>
            <person name="Vagvolgyi C."/>
            <person name="Papp T."/>
            <person name="Martin F.M."/>
            <person name="Miettinen O."/>
            <person name="Hibbett D.S."/>
            <person name="Nagy L.G."/>
        </authorList>
    </citation>
    <scope>NUCLEOTIDE SEQUENCE [LARGE SCALE GENOMIC DNA]</scope>
    <source>
        <strain evidence="3 4">CBS 121175</strain>
    </source>
</reference>